<proteinExistence type="inferred from homology"/>
<dbReference type="InterPro" id="IPR036888">
    <property type="entry name" value="DNA_integrity_DisA_N_sf"/>
</dbReference>
<comment type="caution">
    <text evidence="10">Lacks conserved residue(s) required for the propagation of feature annotation.</text>
</comment>
<comment type="catalytic activity">
    <reaction evidence="1 10">
        <text>2 ATP = 3',3'-c-di-AMP + 2 diphosphate</text>
        <dbReference type="Rhea" id="RHEA:35655"/>
        <dbReference type="ChEBI" id="CHEBI:30616"/>
        <dbReference type="ChEBI" id="CHEBI:33019"/>
        <dbReference type="ChEBI" id="CHEBI:71500"/>
        <dbReference type="EC" id="2.7.7.85"/>
    </reaction>
</comment>
<dbReference type="HAMAP" id="MF_01499">
    <property type="entry name" value="DacA"/>
    <property type="match status" value="1"/>
</dbReference>
<keyword evidence="5 10" id="KW-0548">Nucleotidyltransferase</keyword>
<dbReference type="InterPro" id="IPR050338">
    <property type="entry name" value="DisA"/>
</dbReference>
<keyword evidence="3 10" id="KW-0808">Transferase</keyword>
<keyword evidence="6 10" id="KW-0547">Nucleotide-binding</keyword>
<dbReference type="Proteomes" id="UP000050911">
    <property type="component" value="Unassembled WGS sequence"/>
</dbReference>
<dbReference type="GO" id="GO:0005524">
    <property type="term" value="F:ATP binding"/>
    <property type="evidence" value="ECO:0007669"/>
    <property type="project" value="UniProtKB-UniRule"/>
</dbReference>
<keyword evidence="4 10" id="KW-0812">Transmembrane</keyword>
<dbReference type="PANTHER" id="PTHR34185">
    <property type="entry name" value="DIADENYLATE CYCLASE"/>
    <property type="match status" value="1"/>
</dbReference>
<dbReference type="Pfam" id="PF19293">
    <property type="entry name" value="CdaA_N"/>
    <property type="match status" value="1"/>
</dbReference>
<dbReference type="InterPro" id="IPR045585">
    <property type="entry name" value="CdaA_N"/>
</dbReference>
<evidence type="ECO:0000313" key="12">
    <source>
        <dbReference type="EMBL" id="KRK48110.1"/>
    </source>
</evidence>
<keyword evidence="9 10" id="KW-0472">Membrane</keyword>
<sequence length="284" mass="32184">MNLDWGSFLTWHNLASVIDILVVWFLFYELILLIRGTKAVQLFRGIVIILVVKFLSAWLGLSTLSWLMDQIITWGVIAMIIIFQPEIRRGLEHLGRGSLFVRSRQVNEAETKLIDALDKAIQYMSKRRIGALITIQMDTGLEDYIETGIDLDAEVSGELLINIFIPNTPLHDGAVIIRDHKIAVAAAYLPLSESNLIPKELGTRHRAAVGISEVTDALTVVISEETGEVSVTQNNELLRNMTQNDYLKFFRNELIQEHEPENRNIFTWLVDSFDHLFRGGGAKK</sequence>
<evidence type="ECO:0000256" key="2">
    <source>
        <dbReference type="ARBA" id="ARBA00022475"/>
    </source>
</evidence>
<accession>A0A0R1HMP9</accession>
<dbReference type="STRING" id="1302272.FC96_GL001841"/>
<dbReference type="GO" id="GO:0004016">
    <property type="term" value="F:adenylate cyclase activity"/>
    <property type="evidence" value="ECO:0007669"/>
    <property type="project" value="UniProtKB-UniRule"/>
</dbReference>
<comment type="function">
    <text evidence="10">Catalyzes the condensation of 2 ATP molecules into cyclic di-AMP (c-di-AMP), a second messenger used to regulate differing processes in different bacteria.</text>
</comment>
<feature type="domain" description="DAC" evidence="11">
    <location>
        <begin position="84"/>
        <end position="243"/>
    </location>
</feature>
<evidence type="ECO:0000256" key="1">
    <source>
        <dbReference type="ARBA" id="ARBA00000877"/>
    </source>
</evidence>
<dbReference type="NCBIfam" id="TIGR00159">
    <property type="entry name" value="diadenylate cyclase CdaA"/>
    <property type="match status" value="1"/>
</dbReference>
<keyword evidence="2 10" id="KW-1003">Cell membrane</keyword>
<evidence type="ECO:0000256" key="4">
    <source>
        <dbReference type="ARBA" id="ARBA00022692"/>
    </source>
</evidence>
<dbReference type="OrthoDB" id="9807385at2"/>
<dbReference type="FunFam" id="3.40.1700.10:FF:000002">
    <property type="entry name" value="Diadenylate cyclase"/>
    <property type="match status" value="1"/>
</dbReference>
<evidence type="ECO:0000256" key="5">
    <source>
        <dbReference type="ARBA" id="ARBA00022695"/>
    </source>
</evidence>
<feature type="transmembrane region" description="Helical" evidence="10">
    <location>
        <begin position="12"/>
        <end position="34"/>
    </location>
</feature>
<dbReference type="PATRIC" id="fig|1302272.5.peg.1865"/>
<dbReference type="InterPro" id="IPR014046">
    <property type="entry name" value="C-di-AMP_synthase"/>
</dbReference>
<evidence type="ECO:0000256" key="10">
    <source>
        <dbReference type="HAMAP-Rule" id="MF_01499"/>
    </source>
</evidence>
<evidence type="ECO:0000256" key="7">
    <source>
        <dbReference type="ARBA" id="ARBA00022840"/>
    </source>
</evidence>
<dbReference type="GO" id="GO:0006171">
    <property type="term" value="P:cAMP biosynthetic process"/>
    <property type="evidence" value="ECO:0007669"/>
    <property type="project" value="InterPro"/>
</dbReference>
<dbReference type="Gene3D" id="3.40.1700.10">
    <property type="entry name" value="DNA integrity scanning protein, DisA, N-terminal domain"/>
    <property type="match status" value="1"/>
</dbReference>
<reference evidence="12 13" key="1">
    <citation type="journal article" date="2015" name="Genome Announc.">
        <title>Expanding the biotechnology potential of lactobacilli through comparative genomics of 213 strains and associated genera.</title>
        <authorList>
            <person name="Sun Z."/>
            <person name="Harris H.M."/>
            <person name="McCann A."/>
            <person name="Guo C."/>
            <person name="Argimon S."/>
            <person name="Zhang W."/>
            <person name="Yang X."/>
            <person name="Jeffery I.B."/>
            <person name="Cooney J.C."/>
            <person name="Kagawa T.F."/>
            <person name="Liu W."/>
            <person name="Song Y."/>
            <person name="Salvetti E."/>
            <person name="Wrobel A."/>
            <person name="Rasinkangas P."/>
            <person name="Parkhill J."/>
            <person name="Rea M.C."/>
            <person name="O'Sullivan O."/>
            <person name="Ritari J."/>
            <person name="Douillard F.P."/>
            <person name="Paul Ross R."/>
            <person name="Yang R."/>
            <person name="Briner A.E."/>
            <person name="Felis G.E."/>
            <person name="de Vos W.M."/>
            <person name="Barrangou R."/>
            <person name="Klaenhammer T.R."/>
            <person name="Caufield P.W."/>
            <person name="Cui Y."/>
            <person name="Zhang H."/>
            <person name="O'Toole P.W."/>
        </authorList>
    </citation>
    <scope>NUCLEOTIDE SEQUENCE [LARGE SCALE GENOMIC DNA]</scope>
    <source>
        <strain evidence="12 13">JCM 15530</strain>
    </source>
</reference>
<dbReference type="GO" id="GO:0106408">
    <property type="term" value="F:diadenylate cyclase activity"/>
    <property type="evidence" value="ECO:0007669"/>
    <property type="project" value="UniProtKB-EC"/>
</dbReference>
<keyword evidence="7 10" id="KW-0067">ATP-binding</keyword>
<dbReference type="InterPro" id="IPR003390">
    <property type="entry name" value="DNA_integrity_scan_DisA_N"/>
</dbReference>
<comment type="similarity">
    <text evidence="10">Belongs to the adenylate cyclase family. DacA/CdaA subfamily.</text>
</comment>
<gene>
    <name evidence="10" type="primary">dacA</name>
    <name evidence="12" type="ORF">FC96_GL001841</name>
</gene>
<evidence type="ECO:0000259" key="11">
    <source>
        <dbReference type="PROSITE" id="PS51794"/>
    </source>
</evidence>
<dbReference type="Pfam" id="PF02457">
    <property type="entry name" value="DAC"/>
    <property type="match status" value="1"/>
</dbReference>
<dbReference type="EMBL" id="AZCX01000004">
    <property type="protein sequence ID" value="KRK48110.1"/>
    <property type="molecule type" value="Genomic_DNA"/>
</dbReference>
<dbReference type="InterPro" id="IPR034701">
    <property type="entry name" value="CdaA"/>
</dbReference>
<dbReference type="PROSITE" id="PS51794">
    <property type="entry name" value="DAC"/>
    <property type="match status" value="1"/>
</dbReference>
<dbReference type="PANTHER" id="PTHR34185:SF1">
    <property type="entry name" value="DIADENYLATE CYCLASE"/>
    <property type="match status" value="1"/>
</dbReference>
<protein>
    <recommendedName>
        <fullName evidence="10">Diadenylate cyclase</fullName>
        <shortName evidence="10">DAC</shortName>
        <ecNumber evidence="10">2.7.7.85</ecNumber>
    </recommendedName>
    <alternativeName>
        <fullName evidence="10">Cyclic-di-AMP synthase</fullName>
        <shortName evidence="10">c-di-AMP synthase</shortName>
    </alternativeName>
</protein>
<dbReference type="AlphaFoldDB" id="A0A0R1HMP9"/>
<comment type="subunit">
    <text evidence="10">Probably a homodimer.</text>
</comment>
<organism evidence="12 13">
    <name type="scientific">Secundilactobacillus kimchicus JCM 15530</name>
    <dbReference type="NCBI Taxonomy" id="1302272"/>
    <lineage>
        <taxon>Bacteria</taxon>
        <taxon>Bacillati</taxon>
        <taxon>Bacillota</taxon>
        <taxon>Bacilli</taxon>
        <taxon>Lactobacillales</taxon>
        <taxon>Lactobacillaceae</taxon>
        <taxon>Secundilactobacillus</taxon>
    </lineage>
</organism>
<dbReference type="RefSeq" id="WP_056942470.1">
    <property type="nucleotide sequence ID" value="NZ_AZCX01000004.1"/>
</dbReference>
<evidence type="ECO:0000256" key="8">
    <source>
        <dbReference type="ARBA" id="ARBA00022989"/>
    </source>
</evidence>
<evidence type="ECO:0000256" key="6">
    <source>
        <dbReference type="ARBA" id="ARBA00022741"/>
    </source>
</evidence>
<evidence type="ECO:0000313" key="13">
    <source>
        <dbReference type="Proteomes" id="UP000050911"/>
    </source>
</evidence>
<dbReference type="EC" id="2.7.7.85" evidence="10"/>
<dbReference type="PIRSF" id="PIRSF004793">
    <property type="entry name" value="UCP004793"/>
    <property type="match status" value="1"/>
</dbReference>
<dbReference type="SUPFAM" id="SSF143597">
    <property type="entry name" value="YojJ-like"/>
    <property type="match status" value="1"/>
</dbReference>
<name>A0A0R1HMP9_9LACO</name>
<comment type="caution">
    <text evidence="12">The sequence shown here is derived from an EMBL/GenBank/DDBJ whole genome shotgun (WGS) entry which is preliminary data.</text>
</comment>
<evidence type="ECO:0000256" key="3">
    <source>
        <dbReference type="ARBA" id="ARBA00022679"/>
    </source>
</evidence>
<feature type="transmembrane region" description="Helical" evidence="10">
    <location>
        <begin position="41"/>
        <end position="60"/>
    </location>
</feature>
<evidence type="ECO:0000256" key="9">
    <source>
        <dbReference type="ARBA" id="ARBA00023136"/>
    </source>
</evidence>
<keyword evidence="8 10" id="KW-1133">Transmembrane helix</keyword>
<keyword evidence="13" id="KW-1185">Reference proteome</keyword>